<gene>
    <name evidence="2" type="primary">OSJNBa0073E05.12</name>
</gene>
<accession>Q60E64</accession>
<dbReference type="EMBL" id="AC136219">
    <property type="protein sequence ID" value="AAV31338.1"/>
    <property type="molecule type" value="Genomic_DNA"/>
</dbReference>
<evidence type="ECO:0000313" key="2">
    <source>
        <dbReference type="EMBL" id="AAV31338.1"/>
    </source>
</evidence>
<sequence>MGFRYELVSLGLGSGDFPGHMDRAGVDGRGRRRRRRRRQEALQGQHGRGTATIARKGSGDEKTATAAAAAAAPASRCGSTIKGLLLFILCLLIPVGFEKPTTSIPIFFLSCESKGPLSTIIGVAYLSVVDLAAIKPSRSRQRSSLPPRIRARRDQRQRYVSPDSIRRQHRGLAMLISEVDIRRLVLAYIGFCCTQQHVRTVSLDV</sequence>
<reference evidence="3" key="1">
    <citation type="journal article" date="2005" name="Nature">
        <title>The map-based sequence of the rice genome.</title>
        <authorList>
            <consortium name="International rice genome sequencing project (IRGSP)"/>
            <person name="Matsumoto T."/>
            <person name="Wu J."/>
            <person name="Kanamori H."/>
            <person name="Katayose Y."/>
            <person name="Fujisawa M."/>
            <person name="Namiki N."/>
            <person name="Mizuno H."/>
            <person name="Yamamoto K."/>
            <person name="Antonio B.A."/>
            <person name="Baba T."/>
            <person name="Sakata K."/>
            <person name="Nagamura Y."/>
            <person name="Aoki H."/>
            <person name="Arikawa K."/>
            <person name="Arita K."/>
            <person name="Bito T."/>
            <person name="Chiden Y."/>
            <person name="Fujitsuka N."/>
            <person name="Fukunaka R."/>
            <person name="Hamada M."/>
            <person name="Harada C."/>
            <person name="Hayashi A."/>
            <person name="Hijishita S."/>
            <person name="Honda M."/>
            <person name="Hosokawa S."/>
            <person name="Ichikawa Y."/>
            <person name="Idonuma A."/>
            <person name="Iijima M."/>
            <person name="Ikeda M."/>
            <person name="Ikeno M."/>
            <person name="Ito K."/>
            <person name="Ito S."/>
            <person name="Ito T."/>
            <person name="Ito Y."/>
            <person name="Ito Y."/>
            <person name="Iwabuchi A."/>
            <person name="Kamiya K."/>
            <person name="Karasawa W."/>
            <person name="Kurita K."/>
            <person name="Katagiri S."/>
            <person name="Kikuta A."/>
            <person name="Kobayashi H."/>
            <person name="Kobayashi N."/>
            <person name="Machita K."/>
            <person name="Maehara T."/>
            <person name="Masukawa M."/>
            <person name="Mizubayashi T."/>
            <person name="Mukai Y."/>
            <person name="Nagasaki H."/>
            <person name="Nagata Y."/>
            <person name="Naito S."/>
            <person name="Nakashima M."/>
            <person name="Nakama Y."/>
            <person name="Nakamichi Y."/>
            <person name="Nakamura M."/>
            <person name="Meguro A."/>
            <person name="Negishi M."/>
            <person name="Ohta I."/>
            <person name="Ohta T."/>
            <person name="Okamoto M."/>
            <person name="Ono N."/>
            <person name="Saji S."/>
            <person name="Sakaguchi M."/>
            <person name="Sakai K."/>
            <person name="Shibata M."/>
            <person name="Shimokawa T."/>
            <person name="Song J."/>
            <person name="Takazaki Y."/>
            <person name="Terasawa K."/>
            <person name="Tsugane M."/>
            <person name="Tsuji K."/>
            <person name="Ueda S."/>
            <person name="Waki K."/>
            <person name="Yamagata H."/>
            <person name="Yamamoto M."/>
            <person name="Yamamoto S."/>
            <person name="Yamane H."/>
            <person name="Yoshiki S."/>
            <person name="Yoshihara R."/>
            <person name="Yukawa K."/>
            <person name="Zhong H."/>
            <person name="Yano M."/>
            <person name="Yuan Q."/>
            <person name="Ouyang S."/>
            <person name="Liu J."/>
            <person name="Jones K.M."/>
            <person name="Gansberger K."/>
            <person name="Moffat K."/>
            <person name="Hill J."/>
            <person name="Bera J."/>
            <person name="Fadrosh D."/>
            <person name="Jin S."/>
            <person name="Johri S."/>
            <person name="Kim M."/>
            <person name="Overton L."/>
            <person name="Reardon M."/>
            <person name="Tsitrin T."/>
            <person name="Vuong H."/>
            <person name="Weaver B."/>
            <person name="Ciecko A."/>
            <person name="Tallon L."/>
            <person name="Jackson J."/>
            <person name="Pai G."/>
            <person name="Aken S.V."/>
            <person name="Utterback T."/>
            <person name="Reidmuller S."/>
            <person name="Feldblyum T."/>
            <person name="Hsiao J."/>
            <person name="Zismann V."/>
            <person name="Iobst S."/>
            <person name="de Vazeille A.R."/>
            <person name="Buell C.R."/>
            <person name="Ying K."/>
            <person name="Li Y."/>
            <person name="Lu T."/>
            <person name="Huang Y."/>
            <person name="Zhao Q."/>
            <person name="Feng Q."/>
            <person name="Zhang L."/>
            <person name="Zhu J."/>
            <person name="Weng Q."/>
            <person name="Mu J."/>
            <person name="Lu Y."/>
            <person name="Fan D."/>
            <person name="Liu Y."/>
            <person name="Guan J."/>
            <person name="Zhang Y."/>
            <person name="Yu S."/>
            <person name="Liu X."/>
            <person name="Zhang Y."/>
            <person name="Hong G."/>
            <person name="Han B."/>
            <person name="Choisne N."/>
            <person name="Demange N."/>
            <person name="Orjeda G."/>
            <person name="Samain S."/>
            <person name="Cattolico L."/>
            <person name="Pelletier E."/>
            <person name="Couloux A."/>
            <person name="Segurens B."/>
            <person name="Wincker P."/>
            <person name="D'Hont A."/>
            <person name="Scarpelli C."/>
            <person name="Weissenbach J."/>
            <person name="Salanoubat M."/>
            <person name="Quetier F."/>
            <person name="Yu Y."/>
            <person name="Kim H.R."/>
            <person name="Rambo T."/>
            <person name="Currie J."/>
            <person name="Collura K."/>
            <person name="Luo M."/>
            <person name="Yang T."/>
            <person name="Ammiraju J.S.S."/>
            <person name="Engler F."/>
            <person name="Soderlund C."/>
            <person name="Wing R.A."/>
            <person name="Palmer L.E."/>
            <person name="de la Bastide M."/>
            <person name="Spiegel L."/>
            <person name="Nascimento L."/>
            <person name="Zutavern T."/>
            <person name="O'Shaughnessy A."/>
            <person name="Dike S."/>
            <person name="Dedhia N."/>
            <person name="Preston R."/>
            <person name="Balija V."/>
            <person name="McCombie W.R."/>
            <person name="Chow T."/>
            <person name="Chen H."/>
            <person name="Chung M."/>
            <person name="Chen C."/>
            <person name="Shaw J."/>
            <person name="Wu H."/>
            <person name="Hsiao K."/>
            <person name="Chao Y."/>
            <person name="Chu M."/>
            <person name="Cheng C."/>
            <person name="Hour A."/>
            <person name="Lee P."/>
            <person name="Lin S."/>
            <person name="Lin Y."/>
            <person name="Liou J."/>
            <person name="Liu S."/>
            <person name="Hsing Y."/>
            <person name="Raghuvanshi S."/>
            <person name="Mohanty A."/>
            <person name="Bharti A.K."/>
            <person name="Gaur A."/>
            <person name="Gupta V."/>
            <person name="Kumar D."/>
            <person name="Ravi V."/>
            <person name="Vij S."/>
            <person name="Kapur A."/>
            <person name="Khurana P."/>
            <person name="Khurana P."/>
            <person name="Khurana J.P."/>
            <person name="Tyagi A.K."/>
            <person name="Gaikwad K."/>
            <person name="Singh A."/>
            <person name="Dalal V."/>
            <person name="Srivastava S."/>
            <person name="Dixit A."/>
            <person name="Pal A.K."/>
            <person name="Ghazi I.A."/>
            <person name="Yadav M."/>
            <person name="Pandit A."/>
            <person name="Bhargava A."/>
            <person name="Sureshbabu K."/>
            <person name="Batra K."/>
            <person name="Sharma T.R."/>
            <person name="Mohapatra T."/>
            <person name="Singh N.K."/>
            <person name="Messing J."/>
            <person name="Nelson A.B."/>
            <person name="Fuks G."/>
            <person name="Kavchok S."/>
            <person name="Keizer G."/>
            <person name="Linton E."/>
            <person name="Llaca V."/>
            <person name="Song R."/>
            <person name="Tanyolac B."/>
            <person name="Young S."/>
            <person name="Ho-Il K."/>
            <person name="Hahn J.H."/>
            <person name="Sangsakoo G."/>
            <person name="Vanavichit A."/>
            <person name="de Mattos Luiz.A.T."/>
            <person name="Zimmer P.D."/>
            <person name="Malone G."/>
            <person name="Dellagostin O."/>
            <person name="de Oliveira A.C."/>
            <person name="Bevan M."/>
            <person name="Bancroft I."/>
            <person name="Minx P."/>
            <person name="Cordum H."/>
            <person name="Wilson R."/>
            <person name="Cheng Z."/>
            <person name="Jin W."/>
            <person name="Jiang J."/>
            <person name="Leong S.A."/>
            <person name="Iwama H."/>
            <person name="Gojobori T."/>
            <person name="Itoh T."/>
            <person name="Niimura Y."/>
            <person name="Fujii Y."/>
            <person name="Habara T."/>
            <person name="Sakai H."/>
            <person name="Sato Y."/>
            <person name="Wilson G."/>
            <person name="Kumar K."/>
            <person name="McCouch S."/>
            <person name="Juretic N."/>
            <person name="Hoen D."/>
            <person name="Wright S."/>
            <person name="Bruskiewich R."/>
            <person name="Bureau T."/>
            <person name="Miyao A."/>
            <person name="Hirochika H."/>
            <person name="Nishikawa T."/>
            <person name="Kadowaki K."/>
            <person name="Sugiura M."/>
            <person name="Burr B."/>
            <person name="Sasaki T."/>
        </authorList>
    </citation>
    <scope>NUCLEOTIDE SEQUENCE [LARGE SCALE GENOMIC DNA]</scope>
    <source>
        <strain evidence="3">cv. Nipponbare</strain>
    </source>
</reference>
<organism evidence="2 3">
    <name type="scientific">Oryza sativa subsp. japonica</name>
    <name type="common">Rice</name>
    <dbReference type="NCBI Taxonomy" id="39947"/>
    <lineage>
        <taxon>Eukaryota</taxon>
        <taxon>Viridiplantae</taxon>
        <taxon>Streptophyta</taxon>
        <taxon>Embryophyta</taxon>
        <taxon>Tracheophyta</taxon>
        <taxon>Spermatophyta</taxon>
        <taxon>Magnoliopsida</taxon>
        <taxon>Liliopsida</taxon>
        <taxon>Poales</taxon>
        <taxon>Poaceae</taxon>
        <taxon>BOP clade</taxon>
        <taxon>Oryzoideae</taxon>
        <taxon>Oryzeae</taxon>
        <taxon>Oryzinae</taxon>
        <taxon>Oryza</taxon>
        <taxon>Oryza sativa</taxon>
    </lineage>
</organism>
<protein>
    <submittedName>
        <fullName evidence="2">Uncharacterized protein</fullName>
    </submittedName>
</protein>
<name>Q60E64_ORYSJ</name>
<feature type="region of interest" description="Disordered" evidence="1">
    <location>
        <begin position="21"/>
        <end position="60"/>
    </location>
</feature>
<dbReference type="AlphaFoldDB" id="Q60E64"/>
<proteinExistence type="predicted"/>
<reference evidence="3" key="2">
    <citation type="journal article" date="2008" name="Nucleic Acids Res.">
        <title>The rice annotation project database (RAP-DB): 2008 update.</title>
        <authorList>
            <consortium name="The rice annotation project (RAP)"/>
        </authorList>
    </citation>
    <scope>GENOME REANNOTATION</scope>
    <source>
        <strain evidence="3">cv. Nipponbare</strain>
    </source>
</reference>
<dbReference type="Proteomes" id="UP000000763">
    <property type="component" value="Chromosome 5"/>
</dbReference>
<evidence type="ECO:0000313" key="3">
    <source>
        <dbReference type="Proteomes" id="UP000000763"/>
    </source>
</evidence>
<evidence type="ECO:0000256" key="1">
    <source>
        <dbReference type="SAM" id="MobiDB-lite"/>
    </source>
</evidence>